<dbReference type="Proteomes" id="UP000887565">
    <property type="component" value="Unplaced"/>
</dbReference>
<dbReference type="PANTHER" id="PTHR12604:SF4">
    <property type="entry name" value="X-RAY REPAIR CROSS-COMPLEMENTING PROTEIN 5"/>
    <property type="match status" value="1"/>
</dbReference>
<accession>A0A915IQT4</accession>
<name>A0A915IQT4_ROMCU</name>
<reference evidence="3" key="1">
    <citation type="submission" date="2022-11" db="UniProtKB">
        <authorList>
            <consortium name="WormBaseParasite"/>
        </authorList>
    </citation>
    <scope>IDENTIFICATION</scope>
</reference>
<dbReference type="Gene3D" id="3.40.50.410">
    <property type="entry name" value="von Willebrand factor, type A domain"/>
    <property type="match status" value="1"/>
</dbReference>
<dbReference type="GO" id="GO:0000723">
    <property type="term" value="P:telomere maintenance"/>
    <property type="evidence" value="ECO:0007669"/>
    <property type="project" value="TreeGrafter"/>
</dbReference>
<keyword evidence="2" id="KW-1185">Reference proteome</keyword>
<dbReference type="Pfam" id="PF03731">
    <property type="entry name" value="Ku_N"/>
    <property type="match status" value="1"/>
</dbReference>
<dbReference type="GO" id="GO:0042162">
    <property type="term" value="F:telomeric DNA binding"/>
    <property type="evidence" value="ECO:0007669"/>
    <property type="project" value="TreeGrafter"/>
</dbReference>
<proteinExistence type="predicted"/>
<evidence type="ECO:0000313" key="2">
    <source>
        <dbReference type="Proteomes" id="UP000887565"/>
    </source>
</evidence>
<dbReference type="GO" id="GO:0043564">
    <property type="term" value="C:Ku70:Ku80 complex"/>
    <property type="evidence" value="ECO:0007669"/>
    <property type="project" value="TreeGrafter"/>
</dbReference>
<dbReference type="InterPro" id="IPR036465">
    <property type="entry name" value="vWFA_dom_sf"/>
</dbReference>
<dbReference type="OMA" id="IECIQWI"/>
<dbReference type="AlphaFoldDB" id="A0A915IQT4"/>
<sequence>MKGDDSDNLEFFVEGIVICLDVSPGMRIKCCSDDPRTPLQIAIECIQWILQRRIFSESKDEIGMVIFGSETNNPLFKGNQYRNVSIFRKLEVVDWDFDIAHKRERSVCAYR</sequence>
<dbReference type="InterPro" id="IPR005161">
    <property type="entry name" value="Ku_N"/>
</dbReference>
<organism evidence="2 3">
    <name type="scientific">Romanomermis culicivorax</name>
    <name type="common">Nematode worm</name>
    <dbReference type="NCBI Taxonomy" id="13658"/>
    <lineage>
        <taxon>Eukaryota</taxon>
        <taxon>Metazoa</taxon>
        <taxon>Ecdysozoa</taxon>
        <taxon>Nematoda</taxon>
        <taxon>Enoplea</taxon>
        <taxon>Dorylaimia</taxon>
        <taxon>Mermithida</taxon>
        <taxon>Mermithoidea</taxon>
        <taxon>Mermithidae</taxon>
        <taxon>Romanomermis</taxon>
    </lineage>
</organism>
<dbReference type="GO" id="GO:0003690">
    <property type="term" value="F:double-stranded DNA binding"/>
    <property type="evidence" value="ECO:0007669"/>
    <property type="project" value="TreeGrafter"/>
</dbReference>
<protein>
    <submittedName>
        <fullName evidence="3">Ku70/Ku80 N-terminal alpha/beta domain-containing protein</fullName>
    </submittedName>
</protein>
<evidence type="ECO:0000259" key="1">
    <source>
        <dbReference type="Pfam" id="PF03731"/>
    </source>
</evidence>
<feature type="domain" description="Ku70/Ku80 N-terminal alpha/beta" evidence="1">
    <location>
        <begin position="16"/>
        <end position="96"/>
    </location>
</feature>
<dbReference type="WBParaSite" id="nRc.2.0.1.t16367-RA">
    <property type="protein sequence ID" value="nRc.2.0.1.t16367-RA"/>
    <property type="gene ID" value="nRc.2.0.1.g16367"/>
</dbReference>
<dbReference type="PANTHER" id="PTHR12604">
    <property type="entry name" value="KU AUTOANTIGEN DNA HELICASE"/>
    <property type="match status" value="1"/>
</dbReference>
<dbReference type="SUPFAM" id="SSF53300">
    <property type="entry name" value="vWA-like"/>
    <property type="match status" value="1"/>
</dbReference>
<dbReference type="GO" id="GO:0006303">
    <property type="term" value="P:double-strand break repair via nonhomologous end joining"/>
    <property type="evidence" value="ECO:0007669"/>
    <property type="project" value="TreeGrafter"/>
</dbReference>
<evidence type="ECO:0000313" key="3">
    <source>
        <dbReference type="WBParaSite" id="nRc.2.0.1.t16367-RA"/>
    </source>
</evidence>